<dbReference type="EMBL" id="JACGWO010000011">
    <property type="protein sequence ID" value="KAK4415584.1"/>
    <property type="molecule type" value="Genomic_DNA"/>
</dbReference>
<keyword evidence="3" id="KW-1185">Reference proteome</keyword>
<feature type="compositionally biased region" description="Polar residues" evidence="1">
    <location>
        <begin position="58"/>
        <end position="72"/>
    </location>
</feature>
<reference evidence="2" key="2">
    <citation type="journal article" date="2024" name="Plant">
        <title>Genomic evolution and insights into agronomic trait innovations of Sesamum species.</title>
        <authorList>
            <person name="Miao H."/>
            <person name="Wang L."/>
            <person name="Qu L."/>
            <person name="Liu H."/>
            <person name="Sun Y."/>
            <person name="Le M."/>
            <person name="Wang Q."/>
            <person name="Wei S."/>
            <person name="Zheng Y."/>
            <person name="Lin W."/>
            <person name="Duan Y."/>
            <person name="Cao H."/>
            <person name="Xiong S."/>
            <person name="Wang X."/>
            <person name="Wei L."/>
            <person name="Li C."/>
            <person name="Ma Q."/>
            <person name="Ju M."/>
            <person name="Zhao R."/>
            <person name="Li G."/>
            <person name="Mu C."/>
            <person name="Tian Q."/>
            <person name="Mei H."/>
            <person name="Zhang T."/>
            <person name="Gao T."/>
            <person name="Zhang H."/>
        </authorList>
    </citation>
    <scope>NUCLEOTIDE SEQUENCE</scope>
    <source>
        <strain evidence="2">3651</strain>
    </source>
</reference>
<gene>
    <name evidence="2" type="ORF">Salat_2665800</name>
</gene>
<comment type="caution">
    <text evidence="2">The sequence shown here is derived from an EMBL/GenBank/DDBJ whole genome shotgun (WGS) entry which is preliminary data.</text>
</comment>
<accession>A0AAE1XPD2</accession>
<protein>
    <submittedName>
        <fullName evidence="2">Uncharacterized protein</fullName>
    </submittedName>
</protein>
<evidence type="ECO:0000256" key="1">
    <source>
        <dbReference type="SAM" id="MobiDB-lite"/>
    </source>
</evidence>
<dbReference type="AlphaFoldDB" id="A0AAE1XPD2"/>
<name>A0AAE1XPD2_9LAMI</name>
<feature type="region of interest" description="Disordered" evidence="1">
    <location>
        <begin position="35"/>
        <end position="72"/>
    </location>
</feature>
<evidence type="ECO:0000313" key="3">
    <source>
        <dbReference type="Proteomes" id="UP001293254"/>
    </source>
</evidence>
<reference evidence="2" key="1">
    <citation type="submission" date="2020-06" db="EMBL/GenBank/DDBJ databases">
        <authorList>
            <person name="Li T."/>
            <person name="Hu X."/>
            <person name="Zhang T."/>
            <person name="Song X."/>
            <person name="Zhang H."/>
            <person name="Dai N."/>
            <person name="Sheng W."/>
            <person name="Hou X."/>
            <person name="Wei L."/>
        </authorList>
    </citation>
    <scope>NUCLEOTIDE SEQUENCE</scope>
    <source>
        <strain evidence="2">3651</strain>
        <tissue evidence="2">Leaf</tissue>
    </source>
</reference>
<dbReference type="Proteomes" id="UP001293254">
    <property type="component" value="Unassembled WGS sequence"/>
</dbReference>
<sequence>MGDHYYHLLLPDPLPSLPLPDLARLTKQIQGNWWLQAPSNDAEHDDHPTPPPPALSHATRSSRGPRPNASTTDTLQRILDQHQQLLVGQIKLRDQQTQLQDIIDNMAHVLQRMHDWL</sequence>
<organism evidence="2 3">
    <name type="scientific">Sesamum alatum</name>
    <dbReference type="NCBI Taxonomy" id="300844"/>
    <lineage>
        <taxon>Eukaryota</taxon>
        <taxon>Viridiplantae</taxon>
        <taxon>Streptophyta</taxon>
        <taxon>Embryophyta</taxon>
        <taxon>Tracheophyta</taxon>
        <taxon>Spermatophyta</taxon>
        <taxon>Magnoliopsida</taxon>
        <taxon>eudicotyledons</taxon>
        <taxon>Gunneridae</taxon>
        <taxon>Pentapetalae</taxon>
        <taxon>asterids</taxon>
        <taxon>lamiids</taxon>
        <taxon>Lamiales</taxon>
        <taxon>Pedaliaceae</taxon>
        <taxon>Sesamum</taxon>
    </lineage>
</organism>
<evidence type="ECO:0000313" key="2">
    <source>
        <dbReference type="EMBL" id="KAK4415584.1"/>
    </source>
</evidence>
<proteinExistence type="predicted"/>